<dbReference type="EMBL" id="MPSH01000001">
    <property type="protein sequence ID" value="PNH36438.1"/>
    <property type="molecule type" value="Genomic_DNA"/>
</dbReference>
<protein>
    <submittedName>
        <fullName evidence="2">Uncharacterized protein</fullName>
    </submittedName>
</protein>
<gene>
    <name evidence="2" type="ORF">BJF96_g7</name>
</gene>
<dbReference type="Proteomes" id="UP000236305">
    <property type="component" value="Unassembled WGS sequence"/>
</dbReference>
<comment type="caution">
    <text evidence="2">The sequence shown here is derived from an EMBL/GenBank/DDBJ whole genome shotgun (WGS) entry which is preliminary data.</text>
</comment>
<evidence type="ECO:0000313" key="3">
    <source>
        <dbReference type="Proteomes" id="UP000236305"/>
    </source>
</evidence>
<organism evidence="2 3">
    <name type="scientific">Verticillium dahliae</name>
    <name type="common">Verticillium wilt</name>
    <dbReference type="NCBI Taxonomy" id="27337"/>
    <lineage>
        <taxon>Eukaryota</taxon>
        <taxon>Fungi</taxon>
        <taxon>Dikarya</taxon>
        <taxon>Ascomycota</taxon>
        <taxon>Pezizomycotina</taxon>
        <taxon>Sordariomycetes</taxon>
        <taxon>Hypocreomycetidae</taxon>
        <taxon>Glomerellales</taxon>
        <taxon>Plectosphaerellaceae</taxon>
        <taxon>Verticillium</taxon>
    </lineage>
</organism>
<name>A0AA44WRV6_VERDA</name>
<evidence type="ECO:0000256" key="1">
    <source>
        <dbReference type="SAM" id="MobiDB-lite"/>
    </source>
</evidence>
<sequence>MNAVSVSENALVPTYLTQSTMQNGSNFSESNWNNHWTTESGRYT</sequence>
<accession>A0AA44WRV6</accession>
<feature type="region of interest" description="Disordered" evidence="1">
    <location>
        <begin position="19"/>
        <end position="44"/>
    </location>
</feature>
<reference evidence="2 3" key="1">
    <citation type="submission" date="2017-12" db="EMBL/GenBank/DDBJ databases">
        <title>Comparative genomics yields insights into virulence evolution of Verticillium dahliae.</title>
        <authorList>
            <person name="Fan R."/>
            <person name="Armitage A.D."/>
            <person name="Cascant-Lopez E."/>
            <person name="Sobczyk M."/>
            <person name="Cockerton H.M."/>
            <person name="Harrison R.J."/>
        </authorList>
    </citation>
    <scope>NUCLEOTIDE SEQUENCE [LARGE SCALE GENOMIC DNA]</scope>
    <source>
        <strain evidence="2 3">12008</strain>
    </source>
</reference>
<dbReference type="AlphaFoldDB" id="A0AA44WRV6"/>
<proteinExistence type="predicted"/>
<evidence type="ECO:0000313" key="2">
    <source>
        <dbReference type="EMBL" id="PNH36438.1"/>
    </source>
</evidence>